<dbReference type="FunFam" id="1.10.3810.10:FF:000003">
    <property type="entry name" value="Penicillin-binding protein 1a"/>
    <property type="match status" value="1"/>
</dbReference>
<comment type="similarity">
    <text evidence="4">In the N-terminal section; belongs to the glycosyltransferase 51 family.</text>
</comment>
<dbReference type="SUPFAM" id="SSF56601">
    <property type="entry name" value="beta-lactamase/transpeptidase-like"/>
    <property type="match status" value="1"/>
</dbReference>
<organism evidence="32 33">
    <name type="scientific">Ancylobacter mangrovi</name>
    <dbReference type="NCBI Taxonomy" id="2972472"/>
    <lineage>
        <taxon>Bacteria</taxon>
        <taxon>Pseudomonadati</taxon>
        <taxon>Pseudomonadota</taxon>
        <taxon>Alphaproteobacteria</taxon>
        <taxon>Hyphomicrobiales</taxon>
        <taxon>Xanthobacteraceae</taxon>
        <taxon>Ancylobacter</taxon>
    </lineage>
</organism>
<evidence type="ECO:0000256" key="7">
    <source>
        <dbReference type="ARBA" id="ARBA00022475"/>
    </source>
</evidence>
<dbReference type="GO" id="GO:0005886">
    <property type="term" value="C:plasma membrane"/>
    <property type="evidence" value="ECO:0007669"/>
    <property type="project" value="UniProtKB-SubCell"/>
</dbReference>
<evidence type="ECO:0000256" key="27">
    <source>
        <dbReference type="SAM" id="MobiDB-lite"/>
    </source>
</evidence>
<evidence type="ECO:0000256" key="13">
    <source>
        <dbReference type="ARBA" id="ARBA00022692"/>
    </source>
</evidence>
<dbReference type="GO" id="GO:0046677">
    <property type="term" value="P:response to antibiotic"/>
    <property type="evidence" value="ECO:0007669"/>
    <property type="project" value="UniProtKB-KW"/>
</dbReference>
<evidence type="ECO:0000256" key="19">
    <source>
        <dbReference type="ARBA" id="ARBA00023136"/>
    </source>
</evidence>
<evidence type="ECO:0000256" key="2">
    <source>
        <dbReference type="ARBA" id="ARBA00004752"/>
    </source>
</evidence>
<evidence type="ECO:0000256" key="3">
    <source>
        <dbReference type="ARBA" id="ARBA00007090"/>
    </source>
</evidence>
<keyword evidence="21" id="KW-0511">Multifunctional enzyme</keyword>
<feature type="region of interest" description="Disordered" evidence="27">
    <location>
        <begin position="791"/>
        <end position="812"/>
    </location>
</feature>
<evidence type="ECO:0000256" key="24">
    <source>
        <dbReference type="ARBA" id="ARBA00044770"/>
    </source>
</evidence>
<dbReference type="EC" id="3.4.16.4" evidence="5"/>
<evidence type="ECO:0000256" key="17">
    <source>
        <dbReference type="ARBA" id="ARBA00022984"/>
    </source>
</evidence>
<evidence type="ECO:0000256" key="4">
    <source>
        <dbReference type="ARBA" id="ARBA00007739"/>
    </source>
</evidence>
<keyword evidence="16" id="KW-0735">Signal-anchor</keyword>
<dbReference type="SUPFAM" id="SSF53955">
    <property type="entry name" value="Lysozyme-like"/>
    <property type="match status" value="1"/>
</dbReference>
<dbReference type="InterPro" id="IPR012338">
    <property type="entry name" value="Beta-lactam/transpept-like"/>
</dbReference>
<evidence type="ECO:0000259" key="30">
    <source>
        <dbReference type="Pfam" id="PF00912"/>
    </source>
</evidence>
<evidence type="ECO:0000313" key="32">
    <source>
        <dbReference type="EMBL" id="MCS0493578.1"/>
    </source>
</evidence>
<reference evidence="32" key="1">
    <citation type="submission" date="2022-08" db="EMBL/GenBank/DDBJ databases">
        <authorList>
            <person name="Li F."/>
        </authorList>
    </citation>
    <scope>NUCLEOTIDE SEQUENCE</scope>
    <source>
        <strain evidence="32">MQZ15Z-1</strain>
    </source>
</reference>
<protein>
    <recommendedName>
        <fullName evidence="6">Penicillin-binding protein 1A</fullName>
        <ecNumber evidence="24">2.4.99.28</ecNumber>
        <ecNumber evidence="5">3.4.16.4</ecNumber>
    </recommendedName>
</protein>
<dbReference type="GO" id="GO:0008658">
    <property type="term" value="F:penicillin binding"/>
    <property type="evidence" value="ECO:0007669"/>
    <property type="project" value="InterPro"/>
</dbReference>
<evidence type="ECO:0000256" key="23">
    <source>
        <dbReference type="ARBA" id="ARBA00034000"/>
    </source>
</evidence>
<dbReference type="GO" id="GO:0030288">
    <property type="term" value="C:outer membrane-bounded periplasmic space"/>
    <property type="evidence" value="ECO:0007669"/>
    <property type="project" value="TreeGrafter"/>
</dbReference>
<sequence length="812" mass="89128">MRLLLRFLGFLFALGTILFIIGGGVAGFFVWKFSQDLPDYSQLQNYEPPVMTRIHAADGSLLAEYAKERRLYLPIQNIPDLVKEAFISAEDKNFYSHGGIDITGIIRAAFAYLQNYGSGRRPQGASTITQQVAKNFLLTNEVSLDRKIKEALLALRMEQAYSKDKILELYLNEIYLGIGSYGVAAASLLYFDKSVSELTVAEAAYLAALPKGPNNYHPFRHHEAAVERRNWVIDRMAENGYITQEQADKAKATDLAVTVRPTGAHIFSAEYFAEEVRREIFERYGEDKLYGGGLSVRTTLNPKLQLMAKKALIDGLTGYDEKRGWHGVVSRIETSGDWGARLADVSSFTDIPWRLAVVLEADGDSARIGLQPQRDRSGSLSKQRQVGLITQDGAKWAIRGKKAGVDSVLKPGDVIYVEAIEGKPDQWRLRQEPKIEGALVAMDPQTGRVLAMAGGFSFDESQFNRATQAMRQPGSSFKPFVYAAAIDNGYTPSSIVLDAPFELTQPGQDTWRPNNYSGKFYGPQTLRFGLENSRNVMTVRLANDLGMPTIVEYARRFGIYDNLLPVLSMSLGAGETTVMRMAAGYSEFANGGKKIKPTLIDRIQDRYGKTIYRHDERECRGCDAKKWEHQPEPTLIDRREQVLDPMTAYQITSMLEGVVQRGTGSALKALGKPVAGKTGTTNEEKDAWFVGFTPDMVVAVYLGFDTPKPMGHGSTGGVLAAPVVRDFMQAALADRPAVPFRVPPGIKLVRVNPKTGLRAGPGDPSILEAFKPGTAPPDSYSVIGATDASGKPIGVSPEADRALGNSGTGGLY</sequence>
<dbReference type="RefSeq" id="WP_258730522.1">
    <property type="nucleotide sequence ID" value="NZ_JANTHY010000001.1"/>
</dbReference>
<dbReference type="InterPro" id="IPR001460">
    <property type="entry name" value="PCN-bd_Tpept"/>
</dbReference>
<dbReference type="Gene3D" id="1.10.3810.10">
    <property type="entry name" value="Biosynthetic peptidoglycan transglycosylase-like"/>
    <property type="match status" value="1"/>
</dbReference>
<evidence type="ECO:0000256" key="18">
    <source>
        <dbReference type="ARBA" id="ARBA00022989"/>
    </source>
</evidence>
<evidence type="ECO:0000256" key="14">
    <source>
        <dbReference type="ARBA" id="ARBA00022801"/>
    </source>
</evidence>
<keyword evidence="15" id="KW-0133">Cell shape</keyword>
<evidence type="ECO:0000256" key="15">
    <source>
        <dbReference type="ARBA" id="ARBA00022960"/>
    </source>
</evidence>
<evidence type="ECO:0000256" key="10">
    <source>
        <dbReference type="ARBA" id="ARBA00022670"/>
    </source>
</evidence>
<keyword evidence="9" id="KW-0121">Carboxypeptidase</keyword>
<evidence type="ECO:0000259" key="31">
    <source>
        <dbReference type="Pfam" id="PF17092"/>
    </source>
</evidence>
<dbReference type="InterPro" id="IPR050396">
    <property type="entry name" value="Glycosyltr_51/Transpeptidase"/>
</dbReference>
<dbReference type="GO" id="GO:0009252">
    <property type="term" value="P:peptidoglycan biosynthetic process"/>
    <property type="evidence" value="ECO:0007669"/>
    <property type="project" value="UniProtKB-KW"/>
</dbReference>
<evidence type="ECO:0000313" key="33">
    <source>
        <dbReference type="Proteomes" id="UP001151088"/>
    </source>
</evidence>
<evidence type="ECO:0000256" key="12">
    <source>
        <dbReference type="ARBA" id="ARBA00022679"/>
    </source>
</evidence>
<dbReference type="Proteomes" id="UP001151088">
    <property type="component" value="Unassembled WGS sequence"/>
</dbReference>
<comment type="subcellular location">
    <subcellularLocation>
        <location evidence="1">Cell inner membrane</location>
        <topology evidence="1">Single-pass type II membrane protein</topology>
    </subcellularLocation>
</comment>
<dbReference type="PANTHER" id="PTHR32282">
    <property type="entry name" value="BINDING PROTEIN TRANSPEPTIDASE, PUTATIVE-RELATED"/>
    <property type="match status" value="1"/>
</dbReference>
<keyword evidence="14" id="KW-0378">Hydrolase</keyword>
<comment type="similarity">
    <text evidence="3">In the C-terminal section; belongs to the transpeptidase family.</text>
</comment>
<evidence type="ECO:0000256" key="25">
    <source>
        <dbReference type="ARBA" id="ARBA00049902"/>
    </source>
</evidence>
<evidence type="ECO:0000256" key="5">
    <source>
        <dbReference type="ARBA" id="ARBA00012448"/>
    </source>
</evidence>
<evidence type="ECO:0000256" key="28">
    <source>
        <dbReference type="SAM" id="Phobius"/>
    </source>
</evidence>
<comment type="catalytic activity">
    <reaction evidence="23">
        <text>Preferential cleavage: (Ac)2-L-Lys-D-Ala-|-D-Ala. Also transpeptidation of peptidyl-alanyl moieties that are N-acyl substituents of D-alanine.</text>
        <dbReference type="EC" id="3.4.16.4"/>
    </reaction>
</comment>
<evidence type="ECO:0000256" key="1">
    <source>
        <dbReference type="ARBA" id="ARBA00004249"/>
    </source>
</evidence>
<comment type="pathway">
    <text evidence="2">Cell wall biogenesis; peptidoglycan biosynthesis.</text>
</comment>
<keyword evidence="11" id="KW-0328">Glycosyltransferase</keyword>
<dbReference type="Pfam" id="PF17092">
    <property type="entry name" value="PCB_OB"/>
    <property type="match status" value="1"/>
</dbReference>
<dbReference type="GO" id="GO:0008955">
    <property type="term" value="F:peptidoglycan glycosyltransferase activity"/>
    <property type="evidence" value="ECO:0007669"/>
    <property type="project" value="UniProtKB-EC"/>
</dbReference>
<dbReference type="Pfam" id="PF00905">
    <property type="entry name" value="Transpeptidase"/>
    <property type="match status" value="1"/>
</dbReference>
<evidence type="ECO:0000256" key="11">
    <source>
        <dbReference type="ARBA" id="ARBA00022676"/>
    </source>
</evidence>
<dbReference type="InterPro" id="IPR023346">
    <property type="entry name" value="Lysozyme-like_dom_sf"/>
</dbReference>
<dbReference type="AlphaFoldDB" id="A0A9X2PCG1"/>
<evidence type="ECO:0000256" key="16">
    <source>
        <dbReference type="ARBA" id="ARBA00022968"/>
    </source>
</evidence>
<dbReference type="GO" id="GO:0009002">
    <property type="term" value="F:serine-type D-Ala-D-Ala carboxypeptidase activity"/>
    <property type="evidence" value="ECO:0007669"/>
    <property type="project" value="UniProtKB-EC"/>
</dbReference>
<dbReference type="GO" id="GO:0006508">
    <property type="term" value="P:proteolysis"/>
    <property type="evidence" value="ECO:0007669"/>
    <property type="project" value="UniProtKB-KW"/>
</dbReference>
<evidence type="ECO:0000256" key="6">
    <source>
        <dbReference type="ARBA" id="ARBA00018638"/>
    </source>
</evidence>
<dbReference type="InterPro" id="IPR036950">
    <property type="entry name" value="PBP_transglycosylase"/>
</dbReference>
<feature type="transmembrane region" description="Helical" evidence="28">
    <location>
        <begin position="7"/>
        <end position="31"/>
    </location>
</feature>
<evidence type="ECO:0000256" key="9">
    <source>
        <dbReference type="ARBA" id="ARBA00022645"/>
    </source>
</evidence>
<dbReference type="Pfam" id="PF00912">
    <property type="entry name" value="Transgly"/>
    <property type="match status" value="1"/>
</dbReference>
<comment type="caution">
    <text evidence="32">The sequence shown here is derived from an EMBL/GenBank/DDBJ whole genome shotgun (WGS) entry which is preliminary data.</text>
</comment>
<evidence type="ECO:0000256" key="26">
    <source>
        <dbReference type="ARBA" id="ARBA00060592"/>
    </source>
</evidence>
<feature type="domain" description="Penicillin-binding protein OB-like" evidence="31">
    <location>
        <begin position="325"/>
        <end position="435"/>
    </location>
</feature>
<dbReference type="FunFam" id="3.40.710.10:FF:000041">
    <property type="entry name" value="Penicillin-binding protein 1A"/>
    <property type="match status" value="1"/>
</dbReference>
<keyword evidence="19 28" id="KW-0472">Membrane</keyword>
<comment type="pathway">
    <text evidence="26">Glycan biosynthesis.</text>
</comment>
<keyword evidence="7" id="KW-1003">Cell membrane</keyword>
<evidence type="ECO:0000256" key="22">
    <source>
        <dbReference type="ARBA" id="ARBA00023316"/>
    </source>
</evidence>
<keyword evidence="22" id="KW-0961">Cell wall biogenesis/degradation</keyword>
<dbReference type="InterPro" id="IPR001264">
    <property type="entry name" value="Glyco_trans_51"/>
</dbReference>
<dbReference type="InterPro" id="IPR031376">
    <property type="entry name" value="PCB_OB"/>
</dbReference>
<feature type="domain" description="Penicillin-binding protein transpeptidase" evidence="29">
    <location>
        <begin position="437"/>
        <end position="729"/>
    </location>
</feature>
<dbReference type="GO" id="GO:0008360">
    <property type="term" value="P:regulation of cell shape"/>
    <property type="evidence" value="ECO:0007669"/>
    <property type="project" value="UniProtKB-KW"/>
</dbReference>
<keyword evidence="10" id="KW-0645">Protease</keyword>
<keyword evidence="17" id="KW-0573">Peptidoglycan synthesis</keyword>
<keyword evidence="20" id="KW-0046">Antibiotic resistance</keyword>
<keyword evidence="18 28" id="KW-1133">Transmembrane helix</keyword>
<evidence type="ECO:0000256" key="21">
    <source>
        <dbReference type="ARBA" id="ARBA00023268"/>
    </source>
</evidence>
<comment type="catalytic activity">
    <reaction evidence="25">
        <text>[GlcNAc-(1-&gt;4)-Mur2Ac(oyl-L-Ala-gamma-D-Glu-L-Lys-D-Ala-D-Ala)](n)-di-trans,octa-cis-undecaprenyl diphosphate + beta-D-GlcNAc-(1-&gt;4)-Mur2Ac(oyl-L-Ala-gamma-D-Glu-L-Lys-D-Ala-D-Ala)-di-trans,octa-cis-undecaprenyl diphosphate = [GlcNAc-(1-&gt;4)-Mur2Ac(oyl-L-Ala-gamma-D-Glu-L-Lys-D-Ala-D-Ala)](n+1)-di-trans,octa-cis-undecaprenyl diphosphate + di-trans,octa-cis-undecaprenyl diphosphate + H(+)</text>
        <dbReference type="Rhea" id="RHEA:23708"/>
        <dbReference type="Rhea" id="RHEA-COMP:9602"/>
        <dbReference type="Rhea" id="RHEA-COMP:9603"/>
        <dbReference type="ChEBI" id="CHEBI:15378"/>
        <dbReference type="ChEBI" id="CHEBI:58405"/>
        <dbReference type="ChEBI" id="CHEBI:60033"/>
        <dbReference type="ChEBI" id="CHEBI:78435"/>
        <dbReference type="EC" id="2.4.99.28"/>
    </reaction>
</comment>
<accession>A0A9X2PCG1</accession>
<dbReference type="PANTHER" id="PTHR32282:SF27">
    <property type="entry name" value="PENICILLIN-BINDING PROTEIN 1A"/>
    <property type="match status" value="1"/>
</dbReference>
<feature type="domain" description="Glycosyl transferase family 51" evidence="30">
    <location>
        <begin position="59"/>
        <end position="236"/>
    </location>
</feature>
<keyword evidence="12" id="KW-0808">Transferase</keyword>
<dbReference type="EC" id="2.4.99.28" evidence="24"/>
<keyword evidence="8" id="KW-0997">Cell inner membrane</keyword>
<dbReference type="NCBIfam" id="TIGR02074">
    <property type="entry name" value="PBP_1a_fam"/>
    <property type="match status" value="1"/>
</dbReference>
<evidence type="ECO:0000256" key="20">
    <source>
        <dbReference type="ARBA" id="ARBA00023251"/>
    </source>
</evidence>
<evidence type="ECO:0000256" key="8">
    <source>
        <dbReference type="ARBA" id="ARBA00022519"/>
    </source>
</evidence>
<dbReference type="Gene3D" id="3.40.710.10">
    <property type="entry name" value="DD-peptidase/beta-lactamase superfamily"/>
    <property type="match status" value="2"/>
</dbReference>
<dbReference type="GO" id="GO:0071555">
    <property type="term" value="P:cell wall organization"/>
    <property type="evidence" value="ECO:0007669"/>
    <property type="project" value="UniProtKB-KW"/>
</dbReference>
<name>A0A9X2PCG1_9HYPH</name>
<keyword evidence="13 28" id="KW-0812">Transmembrane</keyword>
<proteinExistence type="inferred from homology"/>
<keyword evidence="33" id="KW-1185">Reference proteome</keyword>
<dbReference type="EMBL" id="JANTHZ010000001">
    <property type="protein sequence ID" value="MCS0493578.1"/>
    <property type="molecule type" value="Genomic_DNA"/>
</dbReference>
<evidence type="ECO:0000259" key="29">
    <source>
        <dbReference type="Pfam" id="PF00905"/>
    </source>
</evidence>
<gene>
    <name evidence="32" type="ORF">NVS89_00605</name>
</gene>